<comment type="subcellular location">
    <subcellularLocation>
        <location evidence="1">Endomembrane system</location>
        <topology evidence="1">Multi-pass membrane protein</topology>
    </subcellularLocation>
</comment>
<dbReference type="Pfam" id="PF07690">
    <property type="entry name" value="MFS_1"/>
    <property type="match status" value="1"/>
</dbReference>
<feature type="transmembrane region" description="Helical" evidence="6">
    <location>
        <begin position="358"/>
        <end position="380"/>
    </location>
</feature>
<keyword evidence="2" id="KW-0813">Transport</keyword>
<accession>A0ABX0R9Q6</accession>
<feature type="transmembrane region" description="Helical" evidence="6">
    <location>
        <begin position="141"/>
        <end position="160"/>
    </location>
</feature>
<dbReference type="InterPro" id="IPR011701">
    <property type="entry name" value="MFS"/>
</dbReference>
<dbReference type="Gene3D" id="1.20.1250.20">
    <property type="entry name" value="MFS general substrate transporter like domains"/>
    <property type="match status" value="1"/>
</dbReference>
<organism evidence="8 9">
    <name type="scientific">Candidatus Pantoea multigeneris</name>
    <dbReference type="NCBI Taxonomy" id="2608357"/>
    <lineage>
        <taxon>Bacteria</taxon>
        <taxon>Pseudomonadati</taxon>
        <taxon>Pseudomonadota</taxon>
        <taxon>Gammaproteobacteria</taxon>
        <taxon>Enterobacterales</taxon>
        <taxon>Erwiniaceae</taxon>
        <taxon>Pantoea</taxon>
    </lineage>
</organism>
<feature type="transmembrane region" description="Helical" evidence="6">
    <location>
        <begin position="401"/>
        <end position="420"/>
    </location>
</feature>
<evidence type="ECO:0000256" key="1">
    <source>
        <dbReference type="ARBA" id="ARBA00004127"/>
    </source>
</evidence>
<feature type="transmembrane region" description="Helical" evidence="6">
    <location>
        <begin position="264"/>
        <end position="286"/>
    </location>
</feature>
<keyword evidence="3 6" id="KW-0812">Transmembrane</keyword>
<dbReference type="CDD" id="cd17502">
    <property type="entry name" value="MFS_Azr1_MDR_like"/>
    <property type="match status" value="1"/>
</dbReference>
<dbReference type="InterPro" id="IPR020846">
    <property type="entry name" value="MFS_dom"/>
</dbReference>
<dbReference type="Gene3D" id="1.20.1720.10">
    <property type="entry name" value="Multidrug resistance protein D"/>
    <property type="match status" value="1"/>
</dbReference>
<feature type="transmembrane region" description="Helical" evidence="6">
    <location>
        <begin position="458"/>
        <end position="479"/>
    </location>
</feature>
<comment type="caution">
    <text evidence="8">The sequence shown here is derived from an EMBL/GenBank/DDBJ whole genome shotgun (WGS) entry which is preliminary data.</text>
</comment>
<feature type="transmembrane region" description="Helical" evidence="6">
    <location>
        <begin position="330"/>
        <end position="352"/>
    </location>
</feature>
<feature type="transmembrane region" description="Helical" evidence="6">
    <location>
        <begin position="105"/>
        <end position="129"/>
    </location>
</feature>
<feature type="transmembrane region" description="Helical" evidence="6">
    <location>
        <begin position="80"/>
        <end position="99"/>
    </location>
</feature>
<evidence type="ECO:0000256" key="6">
    <source>
        <dbReference type="SAM" id="Phobius"/>
    </source>
</evidence>
<gene>
    <name evidence="8" type="ORF">F3J40_10645</name>
</gene>
<evidence type="ECO:0000313" key="8">
    <source>
        <dbReference type="EMBL" id="NIF22056.1"/>
    </source>
</evidence>
<reference evidence="8 9" key="1">
    <citation type="journal article" date="2019" name="bioRxiv">
        <title>Bacteria contribute to plant secondary compound degradation in a generalist herbivore system.</title>
        <authorList>
            <person name="Francoeur C.B."/>
            <person name="Khadempour L."/>
            <person name="Moreira-Soto R.D."/>
            <person name="Gotting K."/>
            <person name="Book A.J."/>
            <person name="Pinto-Tomas A.A."/>
            <person name="Keefover-Ring K."/>
            <person name="Currie C.R."/>
        </authorList>
    </citation>
    <scope>NUCLEOTIDE SEQUENCE [LARGE SCALE GENOMIC DNA]</scope>
    <source>
        <strain evidence="8">Acro-835</strain>
    </source>
</reference>
<evidence type="ECO:0000313" key="9">
    <source>
        <dbReference type="Proteomes" id="UP001515683"/>
    </source>
</evidence>
<dbReference type="PANTHER" id="PTHR23501:SF191">
    <property type="entry name" value="VACUOLAR BASIC AMINO ACID TRANSPORTER 4"/>
    <property type="match status" value="1"/>
</dbReference>
<evidence type="ECO:0000256" key="3">
    <source>
        <dbReference type="ARBA" id="ARBA00022692"/>
    </source>
</evidence>
<proteinExistence type="predicted"/>
<feature type="transmembrane region" description="Helical" evidence="6">
    <location>
        <begin position="14"/>
        <end position="37"/>
    </location>
</feature>
<dbReference type="SUPFAM" id="SSF103473">
    <property type="entry name" value="MFS general substrate transporter"/>
    <property type="match status" value="1"/>
</dbReference>
<feature type="transmembrane region" description="Helical" evidence="6">
    <location>
        <begin position="166"/>
        <end position="188"/>
    </location>
</feature>
<sequence>MSENAQIQTGHRHWVLIACMLAMFMAAIEVTIVATAMPTIMSELGGFNLLGWVFSIYLLTQAVTVPLYGRLADMWGRRRVFFIGTSLFLIGSLMCGFAHNMWVLILFRAIQGLGAAAIVPISATIVADVYTPRERASVQGWLSSVWGVAAIVGPLSGAWLVQHFSWAVVFWVNLPIGLFSMLLLARYLPALPSSEPAKTLNIRGCIWLMITITLLLVALLQAEVLGWWLAGVALLAVFAGWILKRNEQRTPAPLFPPVIWQSRIQIAGNLGNVIIGAAMMGISAFLPTWIQGITGGSPLQAGSALAMMSLGWPLASTLSGRLMLITSYRFTAVTGAFLLTLGSALLLLLHIHSPVWQAGATAFVIGTGMGMTSTTFLVSVQNHAEYSVRGICTASIMFSRMIGSAVGTALMGAVLNFGLAQHLPHAQDPVQQIMSPERREQLSQTVLEQLTQGIATSLHGVFLLALLIALLTLWVGWMLPRQRPAGQGS</sequence>
<feature type="transmembrane region" description="Helical" evidence="6">
    <location>
        <begin position="49"/>
        <end position="68"/>
    </location>
</feature>
<keyword evidence="4 6" id="KW-1133">Transmembrane helix</keyword>
<name>A0ABX0R9Q6_9GAMM</name>
<feature type="transmembrane region" description="Helical" evidence="6">
    <location>
        <begin position="298"/>
        <end position="318"/>
    </location>
</feature>
<dbReference type="RefSeq" id="WP_167014404.1">
    <property type="nucleotide sequence ID" value="NZ_VWXF01000003.1"/>
</dbReference>
<dbReference type="Proteomes" id="UP001515683">
    <property type="component" value="Unassembled WGS sequence"/>
</dbReference>
<evidence type="ECO:0000256" key="4">
    <source>
        <dbReference type="ARBA" id="ARBA00022989"/>
    </source>
</evidence>
<evidence type="ECO:0000259" key="7">
    <source>
        <dbReference type="PROSITE" id="PS50850"/>
    </source>
</evidence>
<feature type="transmembrane region" description="Helical" evidence="6">
    <location>
        <begin position="225"/>
        <end position="243"/>
    </location>
</feature>
<dbReference type="InterPro" id="IPR036259">
    <property type="entry name" value="MFS_trans_sf"/>
</dbReference>
<feature type="transmembrane region" description="Helical" evidence="6">
    <location>
        <begin position="200"/>
        <end position="219"/>
    </location>
</feature>
<protein>
    <submittedName>
        <fullName evidence="8">MFS transporter</fullName>
    </submittedName>
</protein>
<dbReference type="EMBL" id="VWXF01000003">
    <property type="protein sequence ID" value="NIF22056.1"/>
    <property type="molecule type" value="Genomic_DNA"/>
</dbReference>
<keyword evidence="9" id="KW-1185">Reference proteome</keyword>
<dbReference type="PROSITE" id="PS50850">
    <property type="entry name" value="MFS"/>
    <property type="match status" value="1"/>
</dbReference>
<dbReference type="PANTHER" id="PTHR23501">
    <property type="entry name" value="MAJOR FACILITATOR SUPERFAMILY"/>
    <property type="match status" value="1"/>
</dbReference>
<evidence type="ECO:0000256" key="5">
    <source>
        <dbReference type="ARBA" id="ARBA00023136"/>
    </source>
</evidence>
<keyword evidence="5 6" id="KW-0472">Membrane</keyword>
<feature type="domain" description="Major facilitator superfamily (MFS) profile" evidence="7">
    <location>
        <begin position="15"/>
        <end position="483"/>
    </location>
</feature>
<evidence type="ECO:0000256" key="2">
    <source>
        <dbReference type="ARBA" id="ARBA00022448"/>
    </source>
</evidence>